<name>A0A5C5UWZ2_9BACT</name>
<evidence type="ECO:0000256" key="1">
    <source>
        <dbReference type="SAM" id="Phobius"/>
    </source>
</evidence>
<accession>A0A5C5UWZ2</accession>
<dbReference type="PANTHER" id="PTHR34351:SF1">
    <property type="entry name" value="SLR1927 PROTEIN"/>
    <property type="match status" value="1"/>
</dbReference>
<feature type="domain" description="DUF58" evidence="2">
    <location>
        <begin position="212"/>
        <end position="348"/>
    </location>
</feature>
<evidence type="ECO:0000313" key="3">
    <source>
        <dbReference type="EMBL" id="TWT30077.1"/>
    </source>
</evidence>
<keyword evidence="1" id="KW-0812">Transmembrane</keyword>
<dbReference type="Pfam" id="PF01882">
    <property type="entry name" value="DUF58"/>
    <property type="match status" value="1"/>
</dbReference>
<sequence length="403" mass="45235">MSFWSRQGSMITREGTYYLLVMTFIVIGAMIRNFQLLMVLACMMVGPLLYNWRVVQGSLRRLKFSRKLSHSVCAGDPLLIELCVENSGRGSVYAVVACDVIEAVDGPKIGETRDVEVFFARVRNSTPETSTYRARVQHRGRYRLGPLEVSTAFPLGLIRNTLRLGDTDDLVVYPRIGRLTPIWRRMIQDDRSGYAASRRTHGMHEGDFYGLREWRTGDPKQWIHWRTTAKRNQLVVRQFEKQSEQDVTIIVDAWVSPRSTAAEEASVERIVSMAASVVADLSAVGGCQMYLACAGAKSKNLHGSVSQAFVHEAMTMLAEVTPATHDAIDRALLEALRVGRTGKVVILSSRKLELSDTNTFQQVWNDHTVRSEIGRVMYLSDARGELENLFIDGAQINAEKESS</sequence>
<evidence type="ECO:0000313" key="4">
    <source>
        <dbReference type="Proteomes" id="UP000318878"/>
    </source>
</evidence>
<dbReference type="InterPro" id="IPR002881">
    <property type="entry name" value="DUF58"/>
</dbReference>
<reference evidence="3 4" key="1">
    <citation type="submission" date="2019-02" db="EMBL/GenBank/DDBJ databases">
        <title>Deep-cultivation of Planctomycetes and their phenomic and genomic characterization uncovers novel biology.</title>
        <authorList>
            <person name="Wiegand S."/>
            <person name="Jogler M."/>
            <person name="Boedeker C."/>
            <person name="Pinto D."/>
            <person name="Vollmers J."/>
            <person name="Rivas-Marin E."/>
            <person name="Kohn T."/>
            <person name="Peeters S.H."/>
            <person name="Heuer A."/>
            <person name="Rast P."/>
            <person name="Oberbeckmann S."/>
            <person name="Bunk B."/>
            <person name="Jeske O."/>
            <person name="Meyerdierks A."/>
            <person name="Storesund J.E."/>
            <person name="Kallscheuer N."/>
            <person name="Luecker S."/>
            <person name="Lage O.M."/>
            <person name="Pohl T."/>
            <person name="Merkel B.J."/>
            <person name="Hornburger P."/>
            <person name="Mueller R.-W."/>
            <person name="Bruemmer F."/>
            <person name="Labrenz M."/>
            <person name="Spormann A.M."/>
            <person name="Op Den Camp H."/>
            <person name="Overmann J."/>
            <person name="Amann R."/>
            <person name="Jetten M.S.M."/>
            <person name="Mascher T."/>
            <person name="Medema M.H."/>
            <person name="Devos D.P."/>
            <person name="Kaster A.-K."/>
            <person name="Ovreas L."/>
            <person name="Rohde M."/>
            <person name="Galperin M.Y."/>
            <person name="Jogler C."/>
        </authorList>
    </citation>
    <scope>NUCLEOTIDE SEQUENCE [LARGE SCALE GENOMIC DNA]</scope>
    <source>
        <strain evidence="3 4">Enr8</strain>
    </source>
</reference>
<dbReference type="Proteomes" id="UP000318878">
    <property type="component" value="Unassembled WGS sequence"/>
</dbReference>
<dbReference type="AlphaFoldDB" id="A0A5C5UWZ2"/>
<dbReference type="PANTHER" id="PTHR34351">
    <property type="entry name" value="SLR1927 PROTEIN-RELATED"/>
    <property type="match status" value="1"/>
</dbReference>
<keyword evidence="1" id="KW-0472">Membrane</keyword>
<dbReference type="EMBL" id="SJPF01000006">
    <property type="protein sequence ID" value="TWT30077.1"/>
    <property type="molecule type" value="Genomic_DNA"/>
</dbReference>
<feature type="transmembrane region" description="Helical" evidence="1">
    <location>
        <begin position="15"/>
        <end position="31"/>
    </location>
</feature>
<proteinExistence type="predicted"/>
<protein>
    <recommendedName>
        <fullName evidence="2">DUF58 domain-containing protein</fullName>
    </recommendedName>
</protein>
<organism evidence="3 4">
    <name type="scientific">Blastopirellula retiformator</name>
    <dbReference type="NCBI Taxonomy" id="2527970"/>
    <lineage>
        <taxon>Bacteria</taxon>
        <taxon>Pseudomonadati</taxon>
        <taxon>Planctomycetota</taxon>
        <taxon>Planctomycetia</taxon>
        <taxon>Pirellulales</taxon>
        <taxon>Pirellulaceae</taxon>
        <taxon>Blastopirellula</taxon>
    </lineage>
</organism>
<keyword evidence="4" id="KW-1185">Reference proteome</keyword>
<dbReference type="OrthoDB" id="9812729at2"/>
<keyword evidence="1" id="KW-1133">Transmembrane helix</keyword>
<evidence type="ECO:0000259" key="2">
    <source>
        <dbReference type="Pfam" id="PF01882"/>
    </source>
</evidence>
<gene>
    <name evidence="3" type="ORF">Enr8_47340</name>
</gene>
<comment type="caution">
    <text evidence="3">The sequence shown here is derived from an EMBL/GenBank/DDBJ whole genome shotgun (WGS) entry which is preliminary data.</text>
</comment>